<dbReference type="SUPFAM" id="SSF56935">
    <property type="entry name" value="Porins"/>
    <property type="match status" value="1"/>
</dbReference>
<keyword evidence="7" id="KW-1185">Reference proteome</keyword>
<evidence type="ECO:0000256" key="1">
    <source>
        <dbReference type="ARBA" id="ARBA00004442"/>
    </source>
</evidence>
<sequence>MGTFSLTAPKDPIKPSFLIMRKKVWLVFLCCCPLFAIAQSNTINGQVKDSLNTQIPLAHIMILQEDIFVIGAITNSVGSFVIESLKNGSYSLKIAAIGYQDFTKKFTYTGGNLDLGVLQLQTESIALDGVELVGRKNLYEKRANSLIINVEQQISGAGRSVLELLASTAGVSINQQNGTLSLNGRGQLAIMVNGKLSRVDGQALLSLLKSMPTSEIKHFEVFNNPPAKYESNGSGGMINITTKSNNINGKGGNLSLTSGYGKGEKTGLAASFHSQQGEIGWYGSYSFNRDYSPEVWGLQSEFTDLEIPKKVNTRSFRKPITVSQNYSFGLDFEALENTDIGATLSGYSSKWDMIAFDNVSNTNSLDEMELLDIKTNEINHWNHVGGNFRIQQSLDNNHKLALDYNYLYYHDNNPSSYVIESDFVEIKKKTPITFNVFSLDYNWTLSENVDLEFGAKNSTSQFKNTVEVSSDNGLQVIIDDELSSTTQMDEKVNAFYASFQFQFGEKTSLATGLRFEHTRNELIGEENEDIVQRTYGNLFPTLSITQKITDLHLLKLNYGKRINRPSFNNLAPFVLFLGPDALYSGNSNLQPALVHKIGLEWGWAAKYMALEYIIEEDAIVEFQPRLSENGQQYVFKAENMDKRNILSLSVRIPFGITPWWQSETNLNYQHETLQTQFQNSAFKRSKGTYKITSSQQFSISPNTRLELSGYYQSSSLFGISDFGARGSFNLGIQHKLRKNYGTLNLSFNNVFASDNWKIKTNHSNPNINTLETYFPESRIMVLSYVKSFGTNKKKSKHVSNSANAEKNRIK</sequence>
<dbReference type="AlphaFoldDB" id="A0A5C8V2U4"/>
<evidence type="ECO:0000256" key="3">
    <source>
        <dbReference type="ARBA" id="ARBA00023237"/>
    </source>
</evidence>
<dbReference type="Gene3D" id="2.40.170.20">
    <property type="entry name" value="TonB-dependent receptor, beta-barrel domain"/>
    <property type="match status" value="1"/>
</dbReference>
<feature type="signal peptide" evidence="4">
    <location>
        <begin position="1"/>
        <end position="38"/>
    </location>
</feature>
<dbReference type="Proteomes" id="UP000321456">
    <property type="component" value="Unassembled WGS sequence"/>
</dbReference>
<name>A0A5C8V2U4_9FLAO</name>
<keyword evidence="4" id="KW-0732">Signal</keyword>
<dbReference type="Gene3D" id="2.60.40.1120">
    <property type="entry name" value="Carboxypeptidase-like, regulatory domain"/>
    <property type="match status" value="1"/>
</dbReference>
<dbReference type="Pfam" id="PF14905">
    <property type="entry name" value="OMP_b-brl_3"/>
    <property type="match status" value="1"/>
</dbReference>
<evidence type="ECO:0000256" key="4">
    <source>
        <dbReference type="SAM" id="SignalP"/>
    </source>
</evidence>
<dbReference type="Pfam" id="PF13620">
    <property type="entry name" value="CarboxypepD_reg"/>
    <property type="match status" value="1"/>
</dbReference>
<organism evidence="6 7">
    <name type="scientific">Flagellimonas hymeniacidonis</name>
    <dbReference type="NCBI Taxonomy" id="2603628"/>
    <lineage>
        <taxon>Bacteria</taxon>
        <taxon>Pseudomonadati</taxon>
        <taxon>Bacteroidota</taxon>
        <taxon>Flavobacteriia</taxon>
        <taxon>Flavobacteriales</taxon>
        <taxon>Flavobacteriaceae</taxon>
        <taxon>Flagellimonas</taxon>
    </lineage>
</organism>
<protein>
    <submittedName>
        <fullName evidence="6">Outer membrane beta-barrel protein</fullName>
    </submittedName>
</protein>
<keyword evidence="2" id="KW-0472">Membrane</keyword>
<dbReference type="Gene3D" id="2.170.130.10">
    <property type="entry name" value="TonB-dependent receptor, plug domain"/>
    <property type="match status" value="1"/>
</dbReference>
<dbReference type="PANTHER" id="PTHR40980:SF4">
    <property type="entry name" value="TONB-DEPENDENT RECEPTOR-LIKE BETA-BARREL DOMAIN-CONTAINING PROTEIN"/>
    <property type="match status" value="1"/>
</dbReference>
<feature type="chain" id="PRO_5022757138" evidence="4">
    <location>
        <begin position="39"/>
        <end position="810"/>
    </location>
</feature>
<evidence type="ECO:0000259" key="5">
    <source>
        <dbReference type="Pfam" id="PF14905"/>
    </source>
</evidence>
<dbReference type="InterPro" id="IPR008969">
    <property type="entry name" value="CarboxyPept-like_regulatory"/>
</dbReference>
<comment type="caution">
    <text evidence="6">The sequence shown here is derived from an EMBL/GenBank/DDBJ whole genome shotgun (WGS) entry which is preliminary data.</text>
</comment>
<evidence type="ECO:0000256" key="2">
    <source>
        <dbReference type="ARBA" id="ARBA00023136"/>
    </source>
</evidence>
<dbReference type="InterPro" id="IPR041700">
    <property type="entry name" value="OMP_b-brl_3"/>
</dbReference>
<dbReference type="EMBL" id="VRUR01000002">
    <property type="protein sequence ID" value="TXN35686.1"/>
    <property type="molecule type" value="Genomic_DNA"/>
</dbReference>
<comment type="subcellular location">
    <subcellularLocation>
        <location evidence="1">Cell outer membrane</location>
    </subcellularLocation>
</comment>
<dbReference type="PANTHER" id="PTHR40980">
    <property type="entry name" value="PLUG DOMAIN-CONTAINING PROTEIN"/>
    <property type="match status" value="1"/>
</dbReference>
<feature type="domain" description="Outer membrane protein beta-barrel" evidence="5">
    <location>
        <begin position="396"/>
        <end position="781"/>
    </location>
</feature>
<proteinExistence type="predicted"/>
<dbReference type="InterPro" id="IPR037066">
    <property type="entry name" value="Plug_dom_sf"/>
</dbReference>
<evidence type="ECO:0000313" key="6">
    <source>
        <dbReference type="EMBL" id="TXN35686.1"/>
    </source>
</evidence>
<dbReference type="GO" id="GO:0009279">
    <property type="term" value="C:cell outer membrane"/>
    <property type="evidence" value="ECO:0007669"/>
    <property type="project" value="UniProtKB-SubCell"/>
</dbReference>
<keyword evidence="3" id="KW-0998">Cell outer membrane</keyword>
<gene>
    <name evidence="6" type="ORF">FVB32_14010</name>
</gene>
<reference evidence="6 7" key="1">
    <citation type="submission" date="2019-08" db="EMBL/GenBank/DDBJ databases">
        <title>Professor.</title>
        <authorList>
            <person name="Park J.S."/>
        </authorList>
    </citation>
    <scope>NUCLEOTIDE SEQUENCE [LARGE SCALE GENOMIC DNA]</scope>
    <source>
        <strain evidence="6 7">176CP5-101</strain>
    </source>
</reference>
<dbReference type="SUPFAM" id="SSF49464">
    <property type="entry name" value="Carboxypeptidase regulatory domain-like"/>
    <property type="match status" value="1"/>
</dbReference>
<accession>A0A5C8V2U4</accession>
<dbReference type="InterPro" id="IPR036942">
    <property type="entry name" value="Beta-barrel_TonB_sf"/>
</dbReference>
<evidence type="ECO:0000313" key="7">
    <source>
        <dbReference type="Proteomes" id="UP000321456"/>
    </source>
</evidence>